<comment type="caution">
    <text evidence="1">The sequence shown here is derived from an EMBL/GenBank/DDBJ whole genome shotgun (WGS) entry which is preliminary data.</text>
</comment>
<dbReference type="EMBL" id="BMZG01000002">
    <property type="protein sequence ID" value="GHA66341.1"/>
    <property type="molecule type" value="Genomic_DNA"/>
</dbReference>
<proteinExistence type="predicted"/>
<keyword evidence="2" id="KW-1185">Reference proteome</keyword>
<reference evidence="1" key="2">
    <citation type="submission" date="2020-09" db="EMBL/GenBank/DDBJ databases">
        <authorList>
            <person name="Sun Q."/>
            <person name="Kim S."/>
        </authorList>
    </citation>
    <scope>NUCLEOTIDE SEQUENCE</scope>
    <source>
        <strain evidence="1">KCTC 32501</strain>
    </source>
</reference>
<reference evidence="1" key="1">
    <citation type="journal article" date="2014" name="Int. J. Syst. Evol. Microbiol.">
        <title>Complete genome sequence of Corynebacterium casei LMG S-19264T (=DSM 44701T), isolated from a smear-ripened cheese.</title>
        <authorList>
            <consortium name="US DOE Joint Genome Institute (JGI-PGF)"/>
            <person name="Walter F."/>
            <person name="Albersmeier A."/>
            <person name="Kalinowski J."/>
            <person name="Ruckert C."/>
        </authorList>
    </citation>
    <scope>NUCLEOTIDE SEQUENCE</scope>
    <source>
        <strain evidence="1">KCTC 32501</strain>
    </source>
</reference>
<dbReference type="AlphaFoldDB" id="A0A8J3CG13"/>
<sequence length="374" mass="40718">MALTQEQRDEIKDALNIDTLDTYASDPDSLIEQMTPAQLLEGLKCGTLSLEQLNYLFWYGFMATEKALSESKKYTDSQINTKANLCNSLSPRAGNLLQIDPQPDGSCKLYYGTVAEQDSYYVDPNLGSDLNIGTRIAPLKSIKEAFSRIPENSSNVTVYLKSDLTHYVRSSEVIEVRANVTVQSYSVYNDSVKASWNEPASGWGAYGAQSWQRAKISCIADLPLSSNPSQSIGVCFIARQKLDFLGVTFEFPFATNPPVNAWQKAILTGGGIIGLVDCVVLNNNPNWRLISSAVGGLSPTVDIVALAISTVNDLFDLSSGGLINMSIGWHGATATNPSGMPYHVGNDPSFLKDRAFGDKAPQPQSENYRVTLSL</sequence>
<dbReference type="RefSeq" id="WP_189490759.1">
    <property type="nucleotide sequence ID" value="NZ_BMZG01000002.1"/>
</dbReference>
<dbReference type="Proteomes" id="UP000614287">
    <property type="component" value="Unassembled WGS sequence"/>
</dbReference>
<accession>A0A8J3CG13</accession>
<gene>
    <name evidence="1" type="ORF">GCM10009007_03520</name>
</gene>
<evidence type="ECO:0000313" key="1">
    <source>
        <dbReference type="EMBL" id="GHA66341.1"/>
    </source>
</evidence>
<protein>
    <submittedName>
        <fullName evidence="1">Uncharacterized protein</fullName>
    </submittedName>
</protein>
<organism evidence="1 2">
    <name type="scientific">Formosimonas limnophila</name>
    <dbReference type="NCBI Taxonomy" id="1384487"/>
    <lineage>
        <taxon>Bacteria</taxon>
        <taxon>Pseudomonadati</taxon>
        <taxon>Pseudomonadota</taxon>
        <taxon>Betaproteobacteria</taxon>
        <taxon>Burkholderiales</taxon>
        <taxon>Burkholderiaceae</taxon>
        <taxon>Formosimonas</taxon>
    </lineage>
</organism>
<evidence type="ECO:0000313" key="2">
    <source>
        <dbReference type="Proteomes" id="UP000614287"/>
    </source>
</evidence>
<name>A0A8J3CG13_9BURK</name>